<accession>A0A1A6B980</accession>
<dbReference type="Proteomes" id="UP000193928">
    <property type="component" value="Unassembled WGS sequence"/>
</dbReference>
<dbReference type="Gene3D" id="3.40.50.1400">
    <property type="match status" value="2"/>
</dbReference>
<organism evidence="3 5">
    <name type="scientific">Mycobacterium gordonae</name>
    <dbReference type="NCBI Taxonomy" id="1778"/>
    <lineage>
        <taxon>Bacteria</taxon>
        <taxon>Bacillati</taxon>
        <taxon>Actinomycetota</taxon>
        <taxon>Actinomycetes</taxon>
        <taxon>Mycobacteriales</taxon>
        <taxon>Mycobacteriaceae</taxon>
        <taxon>Mycobacterium</taxon>
    </lineage>
</organism>
<evidence type="ECO:0000313" key="3">
    <source>
        <dbReference type="EMBL" id="OBR98798.1"/>
    </source>
</evidence>
<name>A0A1A6B980_MYCGO</name>
<dbReference type="PANTHER" id="PTHR33542:SF5">
    <property type="entry name" value="FERROCHELATASE CHE1"/>
    <property type="match status" value="1"/>
</dbReference>
<sequence length="236" mass="24891">MSLILAAHGTRRSAGVAMIGDLAARVSELLDRTVGVAFVDVLGPTPSEVLSELRARGEPAIVLPAFLSRGYHVRADLPAHIEASGHRHVLVTPALGPGPQIARVLFQNLLEIGWQQGDSVILAAAGTSDSRARADLDLAATLLSSLTGSPVDLGFAATGSPMIRDAVAAARARGSRRVVVASYLLADGLFQERLNGCGADLVTRPLGTHPALARLVAERFRDATIRSVRMHYQRTA</sequence>
<comment type="caution">
    <text evidence="3">The sequence shown here is derived from an EMBL/GenBank/DDBJ whole genome shotgun (WGS) entry which is preliminary data.</text>
</comment>
<evidence type="ECO:0000256" key="2">
    <source>
        <dbReference type="ARBA" id="ARBA00023239"/>
    </source>
</evidence>
<dbReference type="AlphaFoldDB" id="A0A1A6B980"/>
<reference evidence="4 6" key="1">
    <citation type="submission" date="2016-01" db="EMBL/GenBank/DDBJ databases">
        <title>The new phylogeny of the genus Mycobacterium.</title>
        <authorList>
            <person name="Tarcisio F."/>
            <person name="Conor M."/>
            <person name="Antonella G."/>
            <person name="Elisabetta G."/>
            <person name="Giulia F.S."/>
            <person name="Sara T."/>
            <person name="Anna F."/>
            <person name="Clotilde B."/>
            <person name="Roberto B."/>
            <person name="Veronica D.S."/>
            <person name="Fabio R."/>
            <person name="Monica P."/>
            <person name="Olivier J."/>
            <person name="Enrico T."/>
            <person name="Nicola S."/>
        </authorList>
    </citation>
    <scope>NUCLEOTIDE SEQUENCE [LARGE SCALE GENOMIC DNA]</scope>
    <source>
        <strain evidence="4 6">DSM 44160</strain>
    </source>
</reference>
<dbReference type="PANTHER" id="PTHR33542">
    <property type="entry name" value="SIROHYDROCHLORIN FERROCHELATASE, CHLOROPLASTIC"/>
    <property type="match status" value="1"/>
</dbReference>
<proteinExistence type="predicted"/>
<dbReference type="CDD" id="cd03416">
    <property type="entry name" value="CbiX_SirB_N"/>
    <property type="match status" value="1"/>
</dbReference>
<dbReference type="RefSeq" id="WP_065136767.1">
    <property type="nucleotide sequence ID" value="NZ_JACKSU010000043.1"/>
</dbReference>
<keyword evidence="6" id="KW-1185">Reference proteome</keyword>
<dbReference type="InterPro" id="IPR002762">
    <property type="entry name" value="CbiX-like"/>
</dbReference>
<dbReference type="GO" id="GO:0016829">
    <property type="term" value="F:lyase activity"/>
    <property type="evidence" value="ECO:0007669"/>
    <property type="project" value="UniProtKB-KW"/>
</dbReference>
<dbReference type="Pfam" id="PF01903">
    <property type="entry name" value="CbiX"/>
    <property type="match status" value="2"/>
</dbReference>
<gene>
    <name evidence="3" type="ORF">A9W98_33445</name>
    <name evidence="4" type="ORF">AWC08_27540</name>
</gene>
<evidence type="ECO:0000256" key="1">
    <source>
        <dbReference type="ARBA" id="ARBA00022723"/>
    </source>
</evidence>
<reference evidence="3 5" key="2">
    <citation type="submission" date="2016-06" db="EMBL/GenBank/DDBJ databases">
        <authorList>
            <person name="Kjaerup R.B."/>
            <person name="Dalgaard T.S."/>
            <person name="Juul-Madsen H.R."/>
        </authorList>
    </citation>
    <scope>NUCLEOTIDE SEQUENCE [LARGE SCALE GENOMIC DNA]</scope>
    <source>
        <strain evidence="3 5">1245752.6</strain>
    </source>
</reference>
<keyword evidence="2" id="KW-0456">Lyase</keyword>
<protein>
    <submittedName>
        <fullName evidence="3">Cobalamin biosynthesis protein CbiX</fullName>
    </submittedName>
</protein>
<keyword evidence="1" id="KW-0479">Metal-binding</keyword>
<dbReference type="OrthoDB" id="7345302at2"/>
<dbReference type="Proteomes" id="UP000093757">
    <property type="component" value="Unassembled WGS sequence"/>
</dbReference>
<evidence type="ECO:0000313" key="5">
    <source>
        <dbReference type="Proteomes" id="UP000093757"/>
    </source>
</evidence>
<dbReference type="GO" id="GO:0046872">
    <property type="term" value="F:metal ion binding"/>
    <property type="evidence" value="ECO:0007669"/>
    <property type="project" value="UniProtKB-KW"/>
</dbReference>
<dbReference type="EMBL" id="MAEM01000495">
    <property type="protein sequence ID" value="OBR98798.1"/>
    <property type="molecule type" value="Genomic_DNA"/>
</dbReference>
<evidence type="ECO:0000313" key="4">
    <source>
        <dbReference type="EMBL" id="ORV83376.1"/>
    </source>
</evidence>
<dbReference type="InterPro" id="IPR050963">
    <property type="entry name" value="Sirohydro_Cobaltochel/CbiX"/>
</dbReference>
<dbReference type="EMBL" id="LQOY01000100">
    <property type="protein sequence ID" value="ORV83376.1"/>
    <property type="molecule type" value="Genomic_DNA"/>
</dbReference>
<evidence type="ECO:0000313" key="6">
    <source>
        <dbReference type="Proteomes" id="UP000193928"/>
    </source>
</evidence>
<dbReference type="SUPFAM" id="SSF53800">
    <property type="entry name" value="Chelatase"/>
    <property type="match status" value="1"/>
</dbReference>